<feature type="transmembrane region" description="Helical" evidence="7">
    <location>
        <begin position="6"/>
        <end position="30"/>
    </location>
</feature>
<dbReference type="CDD" id="cd00075">
    <property type="entry name" value="HATPase"/>
    <property type="match status" value="1"/>
</dbReference>
<evidence type="ECO:0000256" key="7">
    <source>
        <dbReference type="SAM" id="Phobius"/>
    </source>
</evidence>
<dbReference type="PANTHER" id="PTHR45453">
    <property type="entry name" value="PHOSPHATE REGULON SENSOR PROTEIN PHOR"/>
    <property type="match status" value="1"/>
</dbReference>
<feature type="domain" description="Histidine kinase" evidence="8">
    <location>
        <begin position="250"/>
        <end position="464"/>
    </location>
</feature>
<dbReference type="InterPro" id="IPR005467">
    <property type="entry name" value="His_kinase_dom"/>
</dbReference>
<organism evidence="9 10">
    <name type="scientific">Sphingobacterium bambusae</name>
    <dbReference type="NCBI Taxonomy" id="662858"/>
    <lineage>
        <taxon>Bacteria</taxon>
        <taxon>Pseudomonadati</taxon>
        <taxon>Bacteroidota</taxon>
        <taxon>Sphingobacteriia</taxon>
        <taxon>Sphingobacteriales</taxon>
        <taxon>Sphingobacteriaceae</taxon>
        <taxon>Sphingobacterium</taxon>
    </lineage>
</organism>
<keyword evidence="7" id="KW-0472">Membrane</keyword>
<dbReference type="GO" id="GO:0016301">
    <property type="term" value="F:kinase activity"/>
    <property type="evidence" value="ECO:0007669"/>
    <property type="project" value="UniProtKB-KW"/>
</dbReference>
<dbReference type="InterPro" id="IPR003594">
    <property type="entry name" value="HATPase_dom"/>
</dbReference>
<dbReference type="InterPro" id="IPR050351">
    <property type="entry name" value="BphY/WalK/GraS-like"/>
</dbReference>
<feature type="transmembrane region" description="Helical" evidence="7">
    <location>
        <begin position="210"/>
        <end position="229"/>
    </location>
</feature>
<proteinExistence type="predicted"/>
<evidence type="ECO:0000256" key="6">
    <source>
        <dbReference type="ARBA" id="ARBA00023012"/>
    </source>
</evidence>
<keyword evidence="7" id="KW-1133">Transmembrane helix</keyword>
<evidence type="ECO:0000256" key="3">
    <source>
        <dbReference type="ARBA" id="ARBA00022553"/>
    </source>
</evidence>
<dbReference type="Proteomes" id="UP001597525">
    <property type="component" value="Unassembled WGS sequence"/>
</dbReference>
<keyword evidence="10" id="KW-1185">Reference proteome</keyword>
<evidence type="ECO:0000259" key="8">
    <source>
        <dbReference type="PROSITE" id="PS50109"/>
    </source>
</evidence>
<keyword evidence="6" id="KW-0902">Two-component regulatory system</keyword>
<name>A0ABW6BBQ6_9SPHI</name>
<evidence type="ECO:0000313" key="10">
    <source>
        <dbReference type="Proteomes" id="UP001597525"/>
    </source>
</evidence>
<dbReference type="Pfam" id="PF00512">
    <property type="entry name" value="HisKA"/>
    <property type="match status" value="1"/>
</dbReference>
<dbReference type="SUPFAM" id="SSF47384">
    <property type="entry name" value="Homodimeric domain of signal transducing histidine kinase"/>
    <property type="match status" value="1"/>
</dbReference>
<dbReference type="Gene3D" id="3.30.565.10">
    <property type="entry name" value="Histidine kinase-like ATPase, C-terminal domain"/>
    <property type="match status" value="1"/>
</dbReference>
<dbReference type="PANTHER" id="PTHR45453:SF1">
    <property type="entry name" value="PHOSPHATE REGULON SENSOR PROTEIN PHOR"/>
    <property type="match status" value="1"/>
</dbReference>
<evidence type="ECO:0000256" key="1">
    <source>
        <dbReference type="ARBA" id="ARBA00000085"/>
    </source>
</evidence>
<evidence type="ECO:0000256" key="4">
    <source>
        <dbReference type="ARBA" id="ARBA00022679"/>
    </source>
</evidence>
<comment type="caution">
    <text evidence="9">The sequence shown here is derived from an EMBL/GenBank/DDBJ whole genome shotgun (WGS) entry which is preliminary data.</text>
</comment>
<dbReference type="RefSeq" id="WP_320183946.1">
    <property type="nucleotide sequence ID" value="NZ_CP138332.1"/>
</dbReference>
<protein>
    <recommendedName>
        <fullName evidence="2">histidine kinase</fullName>
        <ecNumber evidence="2">2.7.13.3</ecNumber>
    </recommendedName>
</protein>
<dbReference type="CDD" id="cd00082">
    <property type="entry name" value="HisKA"/>
    <property type="match status" value="1"/>
</dbReference>
<dbReference type="InterPro" id="IPR003661">
    <property type="entry name" value="HisK_dim/P_dom"/>
</dbReference>
<dbReference type="InterPro" id="IPR036097">
    <property type="entry name" value="HisK_dim/P_sf"/>
</dbReference>
<reference evidence="10" key="1">
    <citation type="journal article" date="2019" name="Int. J. Syst. Evol. Microbiol.">
        <title>The Global Catalogue of Microorganisms (GCM) 10K type strain sequencing project: providing services to taxonomists for standard genome sequencing and annotation.</title>
        <authorList>
            <consortium name="The Broad Institute Genomics Platform"/>
            <consortium name="The Broad Institute Genome Sequencing Center for Infectious Disease"/>
            <person name="Wu L."/>
            <person name="Ma J."/>
        </authorList>
    </citation>
    <scope>NUCLEOTIDE SEQUENCE [LARGE SCALE GENOMIC DNA]</scope>
    <source>
        <strain evidence="10">KCTC 22814</strain>
    </source>
</reference>
<evidence type="ECO:0000313" key="9">
    <source>
        <dbReference type="EMBL" id="MFD2966155.1"/>
    </source>
</evidence>
<keyword evidence="7" id="KW-0812">Transmembrane</keyword>
<evidence type="ECO:0000256" key="2">
    <source>
        <dbReference type="ARBA" id="ARBA00012438"/>
    </source>
</evidence>
<keyword evidence="4" id="KW-0808">Transferase</keyword>
<dbReference type="InterPro" id="IPR036890">
    <property type="entry name" value="HATPase_C_sf"/>
</dbReference>
<evidence type="ECO:0000256" key="5">
    <source>
        <dbReference type="ARBA" id="ARBA00022777"/>
    </source>
</evidence>
<dbReference type="EC" id="2.7.13.3" evidence="2"/>
<gene>
    <name evidence="9" type="ORF">ACFS7Y_02090</name>
</gene>
<dbReference type="PROSITE" id="PS50109">
    <property type="entry name" value="HIS_KIN"/>
    <property type="match status" value="1"/>
</dbReference>
<dbReference type="SMART" id="SM00387">
    <property type="entry name" value="HATPase_c"/>
    <property type="match status" value="1"/>
</dbReference>
<sequence length="464" mass="53415">MNKKHIPISIISFSVLFIVQYLLIYNTFVLRNNQYQVQERKSLDSAYRNLMLNDKLFLGGQKIIDSIIKPRYAGFREAYGDGSPKFDKLTQSFCDTLFTALRDKSNMDSIFRELVISRTLDTTMNFALIITDLQITFDGRHYIPVLNGKWKVDEQIPHILIDGSLDVIDKQNQITGLTVSSPQGNSYKIAFELHADDLDSRFYKILKQMMPTLLLSFLAIAMVIGIYFLTYRNWLRQKKMTEMTSDFLNSITHEFHTPITTIIVANRSIENLDQALWKEKIPELTAIIARQSSRLQKLIKQALNITELNEYNLEQESLPLLPLLAESVSDYRLSLEQHIDLELINDLPDADIEIKVNKFLFTTAIYNIFDNAIKYNKSIRKSIRVQLIRQADRTGIQIGDNGIGLDEKQLKSIFQKFYRGEESSNRPGLGLGLFYVKKVAEAHGWQLDVDSAKDSGTLFTIWID</sequence>
<dbReference type="SUPFAM" id="SSF55874">
    <property type="entry name" value="ATPase domain of HSP90 chaperone/DNA topoisomerase II/histidine kinase"/>
    <property type="match status" value="1"/>
</dbReference>
<dbReference type="InterPro" id="IPR004358">
    <property type="entry name" value="Sig_transdc_His_kin-like_C"/>
</dbReference>
<dbReference type="Pfam" id="PF02518">
    <property type="entry name" value="HATPase_c"/>
    <property type="match status" value="1"/>
</dbReference>
<keyword evidence="3" id="KW-0597">Phosphoprotein</keyword>
<accession>A0ABW6BBQ6</accession>
<dbReference type="PRINTS" id="PR00344">
    <property type="entry name" value="BCTRLSENSOR"/>
</dbReference>
<comment type="catalytic activity">
    <reaction evidence="1">
        <text>ATP + protein L-histidine = ADP + protein N-phospho-L-histidine.</text>
        <dbReference type="EC" id="2.7.13.3"/>
    </reaction>
</comment>
<keyword evidence="5 9" id="KW-0418">Kinase</keyword>
<dbReference type="Gene3D" id="1.10.287.130">
    <property type="match status" value="1"/>
</dbReference>
<dbReference type="EMBL" id="JBHUPB010000003">
    <property type="protein sequence ID" value="MFD2966155.1"/>
    <property type="molecule type" value="Genomic_DNA"/>
</dbReference>